<keyword evidence="4 6" id="KW-1133">Transmembrane helix</keyword>
<feature type="transmembrane region" description="Helical" evidence="6">
    <location>
        <begin position="121"/>
        <end position="141"/>
    </location>
</feature>
<evidence type="ECO:0000313" key="9">
    <source>
        <dbReference type="Proteomes" id="UP000054359"/>
    </source>
</evidence>
<dbReference type="GO" id="GO:0012505">
    <property type="term" value="C:endomembrane system"/>
    <property type="evidence" value="ECO:0007669"/>
    <property type="project" value="UniProtKB-SubCell"/>
</dbReference>
<feature type="transmembrane region" description="Helical" evidence="6">
    <location>
        <begin position="52"/>
        <end position="75"/>
    </location>
</feature>
<evidence type="ECO:0000256" key="3">
    <source>
        <dbReference type="ARBA" id="ARBA00022692"/>
    </source>
</evidence>
<feature type="non-terminal residue" evidence="8">
    <location>
        <position position="251"/>
    </location>
</feature>
<reference evidence="8 9" key="1">
    <citation type="submission" date="2013-11" db="EMBL/GenBank/DDBJ databases">
        <title>Genome sequencing of Stegodyphus mimosarum.</title>
        <authorList>
            <person name="Bechsgaard J."/>
        </authorList>
    </citation>
    <scope>NUCLEOTIDE SEQUENCE [LARGE SCALE GENOMIC DNA]</scope>
</reference>
<evidence type="ECO:0000313" key="8">
    <source>
        <dbReference type="EMBL" id="KFM59751.1"/>
    </source>
</evidence>
<gene>
    <name evidence="8" type="ORF">X975_12224</name>
</gene>
<comment type="similarity">
    <text evidence="2">Belongs to the DRAM/TMEM150 family.</text>
</comment>
<evidence type="ECO:0000259" key="7">
    <source>
        <dbReference type="Pfam" id="PF10277"/>
    </source>
</evidence>
<proteinExistence type="inferred from homology"/>
<evidence type="ECO:0000256" key="1">
    <source>
        <dbReference type="ARBA" id="ARBA00004127"/>
    </source>
</evidence>
<name>A0A087T3R2_STEMI</name>
<organism evidence="8 9">
    <name type="scientific">Stegodyphus mimosarum</name>
    <name type="common">African social velvet spider</name>
    <dbReference type="NCBI Taxonomy" id="407821"/>
    <lineage>
        <taxon>Eukaryota</taxon>
        <taxon>Metazoa</taxon>
        <taxon>Ecdysozoa</taxon>
        <taxon>Arthropoda</taxon>
        <taxon>Chelicerata</taxon>
        <taxon>Arachnida</taxon>
        <taxon>Araneae</taxon>
        <taxon>Araneomorphae</taxon>
        <taxon>Entelegynae</taxon>
        <taxon>Eresoidea</taxon>
        <taxon>Eresidae</taxon>
        <taxon>Stegodyphus</taxon>
    </lineage>
</organism>
<dbReference type="PANTHER" id="PTHR21324:SF2">
    <property type="entry name" value="EG:22E5.9 PROTEIN"/>
    <property type="match status" value="1"/>
</dbReference>
<feature type="transmembrane region" description="Helical" evidence="6">
    <location>
        <begin position="12"/>
        <end position="32"/>
    </location>
</feature>
<sequence>MDATVCWKNLTWPPILHIGILSIGTLISFVVAYSKGDVSAYLPFISETGAVVPEMCIFSLCLILGSFVGAIVICYRHLIMTYFLKAADAKLQKLNHFGFAIGLISMAGLAGVAAFPMSTVLWAHLLAAGIHFTLAMLYVFLQTFISYRTPGIPIHLCRLRLALSIVLLNFLFLLVIFFPLSQFRWNKINSHVPALKVPEDQVFGIMFCSSLFEWILYTSFLVYMLTFSIEFRNFHLVISVVPSEPKPVPVS</sequence>
<dbReference type="PANTHER" id="PTHR21324">
    <property type="entry name" value="FASTING-INDUCIBLE INTEGRAL MEMBRANE PROTEIN TM6P1-RELATED"/>
    <property type="match status" value="1"/>
</dbReference>
<feature type="domain" description="CWH43-like N-terminal" evidence="7">
    <location>
        <begin position="13"/>
        <end position="233"/>
    </location>
</feature>
<evidence type="ECO:0000256" key="2">
    <source>
        <dbReference type="ARBA" id="ARBA00006565"/>
    </source>
</evidence>
<dbReference type="OMA" id="CTISGAW"/>
<feature type="transmembrane region" description="Helical" evidence="6">
    <location>
        <begin position="161"/>
        <end position="181"/>
    </location>
</feature>
<evidence type="ECO:0000256" key="5">
    <source>
        <dbReference type="ARBA" id="ARBA00023136"/>
    </source>
</evidence>
<accession>A0A087T3R2</accession>
<dbReference type="InterPro" id="IPR019402">
    <property type="entry name" value="CWH43_N"/>
</dbReference>
<feature type="transmembrane region" description="Helical" evidence="6">
    <location>
        <begin position="201"/>
        <end position="225"/>
    </location>
</feature>
<comment type="subcellular location">
    <subcellularLocation>
        <location evidence="1">Endomembrane system</location>
        <topology evidence="1">Multi-pass membrane protein</topology>
    </subcellularLocation>
</comment>
<evidence type="ECO:0000256" key="4">
    <source>
        <dbReference type="ARBA" id="ARBA00022989"/>
    </source>
</evidence>
<feature type="transmembrane region" description="Helical" evidence="6">
    <location>
        <begin position="96"/>
        <end position="115"/>
    </location>
</feature>
<protein>
    <submittedName>
        <fullName evidence="8">DNA damage-regulated autophagy modulator protein 1</fullName>
    </submittedName>
</protein>
<dbReference type="Pfam" id="PF10277">
    <property type="entry name" value="Frag1"/>
    <property type="match status" value="1"/>
</dbReference>
<dbReference type="EMBL" id="KK113268">
    <property type="protein sequence ID" value="KFM59751.1"/>
    <property type="molecule type" value="Genomic_DNA"/>
</dbReference>
<dbReference type="OrthoDB" id="191706at2759"/>
<evidence type="ECO:0000256" key="6">
    <source>
        <dbReference type="SAM" id="Phobius"/>
    </source>
</evidence>
<keyword evidence="5 6" id="KW-0472">Membrane</keyword>
<keyword evidence="3 6" id="KW-0812">Transmembrane</keyword>
<dbReference type="InterPro" id="IPR050911">
    <property type="entry name" value="DRAM/TMEM150_Autophagy_Mod"/>
</dbReference>
<dbReference type="AlphaFoldDB" id="A0A087T3R2"/>
<keyword evidence="9" id="KW-1185">Reference proteome</keyword>
<dbReference type="Proteomes" id="UP000054359">
    <property type="component" value="Unassembled WGS sequence"/>
</dbReference>